<organism evidence="3 4">
    <name type="scientific">Burkholderia multivorans</name>
    <dbReference type="NCBI Taxonomy" id="87883"/>
    <lineage>
        <taxon>Bacteria</taxon>
        <taxon>Pseudomonadati</taxon>
        <taxon>Pseudomonadota</taxon>
        <taxon>Betaproteobacteria</taxon>
        <taxon>Burkholderiales</taxon>
        <taxon>Burkholderiaceae</taxon>
        <taxon>Burkholderia</taxon>
        <taxon>Burkholderia cepacia complex</taxon>
    </lineage>
</organism>
<dbReference type="EMBL" id="JAHPMX010000044">
    <property type="protein sequence ID" value="MBU9360800.1"/>
    <property type="molecule type" value="Genomic_DNA"/>
</dbReference>
<accession>A0AAP2HQR2</accession>
<reference evidence="3" key="1">
    <citation type="submission" date="2021-06" db="EMBL/GenBank/DDBJ databases">
        <title>A collection of bacterial strains from the Burkholderia cepacia Research Laboratory and Repository.</title>
        <authorList>
            <person name="Lipuma J."/>
            <person name="Spilker T."/>
        </authorList>
    </citation>
    <scope>NUCLEOTIDE SEQUENCE</scope>
    <source>
        <strain evidence="3">AU37435</strain>
    </source>
</reference>
<proteinExistence type="predicted"/>
<evidence type="ECO:0000313" key="4">
    <source>
        <dbReference type="Proteomes" id="UP001196915"/>
    </source>
</evidence>
<dbReference type="PROSITE" id="PS50943">
    <property type="entry name" value="HTH_CROC1"/>
    <property type="match status" value="1"/>
</dbReference>
<feature type="region of interest" description="Disordered" evidence="1">
    <location>
        <begin position="101"/>
        <end position="136"/>
    </location>
</feature>
<dbReference type="CDD" id="cd00093">
    <property type="entry name" value="HTH_XRE"/>
    <property type="match status" value="1"/>
</dbReference>
<name>A0AAP2HQR2_9BURK</name>
<comment type="caution">
    <text evidence="3">The sequence shown here is derived from an EMBL/GenBank/DDBJ whole genome shotgun (WGS) entry which is preliminary data.</text>
</comment>
<dbReference type="RefSeq" id="WP_217085089.1">
    <property type="nucleotide sequence ID" value="NZ_JAHPMX010000044.1"/>
</dbReference>
<dbReference type="AlphaFoldDB" id="A0AAP2HQR2"/>
<dbReference type="InterPro" id="IPR001387">
    <property type="entry name" value="Cro/C1-type_HTH"/>
</dbReference>
<evidence type="ECO:0000259" key="2">
    <source>
        <dbReference type="PROSITE" id="PS50943"/>
    </source>
</evidence>
<evidence type="ECO:0000256" key="1">
    <source>
        <dbReference type="SAM" id="MobiDB-lite"/>
    </source>
</evidence>
<protein>
    <submittedName>
        <fullName evidence="3">Helix-turn-helix domain-containing protein</fullName>
    </submittedName>
</protein>
<dbReference type="Pfam" id="PF01381">
    <property type="entry name" value="HTH_3"/>
    <property type="match status" value="1"/>
</dbReference>
<gene>
    <name evidence="3" type="ORF">KTE52_31240</name>
</gene>
<dbReference type="SMART" id="SM00530">
    <property type="entry name" value="HTH_XRE"/>
    <property type="match status" value="1"/>
</dbReference>
<feature type="domain" description="HTH cro/C1-type" evidence="2">
    <location>
        <begin position="11"/>
        <end position="63"/>
    </location>
</feature>
<evidence type="ECO:0000313" key="3">
    <source>
        <dbReference type="EMBL" id="MBU9360800.1"/>
    </source>
</evidence>
<sequence>MENPEFGRRAKERREALGLSQKHVADLVGVSQPAIAKVERGGSTTTTNGFALARALQTTLEWLEFGDEAQPVPPGYDRLDEIGRAKVEAYISGLLAQSPIRQSPAPFEGEDRPVSIPVETNHFAGKPHTSSKKTKA</sequence>
<dbReference type="Proteomes" id="UP001196915">
    <property type="component" value="Unassembled WGS sequence"/>
</dbReference>